<name>A0A564SI43_9FIRM</name>
<sequence length="58" mass="6838">MEHTVYSKTQEKVTLGDVKFTVTHLIPKMSQEVKETRKKEIGHDLYSIFKKYPCPQKL</sequence>
<dbReference type="EMBL" id="CABHNI010000009">
    <property type="protein sequence ID" value="VUW94120.1"/>
    <property type="molecule type" value="Genomic_DNA"/>
</dbReference>
<gene>
    <name evidence="1" type="ORF">DFSSTS7063_00371</name>
</gene>
<evidence type="ECO:0000313" key="2">
    <source>
        <dbReference type="Proteomes" id="UP000358366"/>
    </source>
</evidence>
<evidence type="ECO:0000313" key="1">
    <source>
        <dbReference type="EMBL" id="VUW94120.1"/>
    </source>
</evidence>
<reference evidence="1 2" key="1">
    <citation type="submission" date="2019-07" db="EMBL/GenBank/DDBJ databases">
        <authorList>
            <person name="Hibberd C M."/>
            <person name="Gehrig L. J."/>
            <person name="Chang H.-W."/>
            <person name="Venkatesh S."/>
        </authorList>
    </citation>
    <scope>NUCLEOTIDE SEQUENCE [LARGE SCALE GENOMIC DNA]</scope>
    <source>
        <strain evidence="1">Dorea_formicigenerans_SSTS_Bg7063</strain>
    </source>
</reference>
<organism evidence="1 2">
    <name type="scientific">Dorea formicigenerans</name>
    <dbReference type="NCBI Taxonomy" id="39486"/>
    <lineage>
        <taxon>Bacteria</taxon>
        <taxon>Bacillati</taxon>
        <taxon>Bacillota</taxon>
        <taxon>Clostridia</taxon>
        <taxon>Lachnospirales</taxon>
        <taxon>Lachnospiraceae</taxon>
        <taxon>Dorea</taxon>
    </lineage>
</organism>
<dbReference type="AlphaFoldDB" id="A0A564SI43"/>
<proteinExistence type="predicted"/>
<accession>A0A564SI43</accession>
<dbReference type="Proteomes" id="UP000358366">
    <property type="component" value="Unassembled WGS sequence"/>
</dbReference>
<protein>
    <submittedName>
        <fullName evidence="1">Uncharacterized protein</fullName>
    </submittedName>
</protein>
<dbReference type="RefSeq" id="WP_159065851.1">
    <property type="nucleotide sequence ID" value="NZ_CABHNI010000009.1"/>
</dbReference>